<dbReference type="AlphaFoldDB" id="A0A7W8EJ00"/>
<proteinExistence type="predicted"/>
<dbReference type="RefSeq" id="WP_246509725.1">
    <property type="nucleotide sequence ID" value="NZ_JACHIN010000010.1"/>
</dbReference>
<organism evidence="3 4">
    <name type="scientific">Nonomuraea endophytica</name>
    <dbReference type="NCBI Taxonomy" id="714136"/>
    <lineage>
        <taxon>Bacteria</taxon>
        <taxon>Bacillati</taxon>
        <taxon>Actinomycetota</taxon>
        <taxon>Actinomycetes</taxon>
        <taxon>Streptosporangiales</taxon>
        <taxon>Streptosporangiaceae</taxon>
        <taxon>Nonomuraea</taxon>
    </lineage>
</organism>
<feature type="compositionally biased region" description="Low complexity" evidence="1">
    <location>
        <begin position="129"/>
        <end position="142"/>
    </location>
</feature>
<gene>
    <name evidence="3" type="ORF">HNR40_006594</name>
</gene>
<accession>A0A7W8EJ00</accession>
<sequence>MGMFDTILWLPVCAGATGLGLVLSFLAWRRRGATAGIRGVAWSLLPMAAFLTGAHALIWGIVASVVGFVTGLVAGIINPFVWAGVGLAGLALVLFVVSGVMRKRGVGGATAKQPKQAKVKSGVKTGGTPAAPAAPAPQAVNPSPAPAKGRTKDDDFSDIEEILKRRGIG</sequence>
<keyword evidence="4" id="KW-1185">Reference proteome</keyword>
<keyword evidence="2" id="KW-0812">Transmembrane</keyword>
<evidence type="ECO:0000313" key="4">
    <source>
        <dbReference type="Proteomes" id="UP000568380"/>
    </source>
</evidence>
<feature type="transmembrane region" description="Helical" evidence="2">
    <location>
        <begin position="40"/>
        <end position="62"/>
    </location>
</feature>
<keyword evidence="2" id="KW-1133">Transmembrane helix</keyword>
<evidence type="ECO:0000313" key="3">
    <source>
        <dbReference type="EMBL" id="MBB5081099.1"/>
    </source>
</evidence>
<dbReference type="Proteomes" id="UP000568380">
    <property type="component" value="Unassembled WGS sequence"/>
</dbReference>
<keyword evidence="2" id="KW-0472">Membrane</keyword>
<evidence type="ECO:0000256" key="2">
    <source>
        <dbReference type="SAM" id="Phobius"/>
    </source>
</evidence>
<reference evidence="3 4" key="1">
    <citation type="submission" date="2020-08" db="EMBL/GenBank/DDBJ databases">
        <title>Genomic Encyclopedia of Type Strains, Phase IV (KMG-IV): sequencing the most valuable type-strain genomes for metagenomic binning, comparative biology and taxonomic classification.</title>
        <authorList>
            <person name="Goeker M."/>
        </authorList>
    </citation>
    <scope>NUCLEOTIDE SEQUENCE [LARGE SCALE GENOMIC DNA]</scope>
    <source>
        <strain evidence="3 4">DSM 45385</strain>
    </source>
</reference>
<feature type="transmembrane region" description="Helical" evidence="2">
    <location>
        <begin position="68"/>
        <end position="97"/>
    </location>
</feature>
<comment type="caution">
    <text evidence="3">The sequence shown here is derived from an EMBL/GenBank/DDBJ whole genome shotgun (WGS) entry which is preliminary data.</text>
</comment>
<dbReference type="EMBL" id="JACHIN010000010">
    <property type="protein sequence ID" value="MBB5081099.1"/>
    <property type="molecule type" value="Genomic_DNA"/>
</dbReference>
<evidence type="ECO:0000256" key="1">
    <source>
        <dbReference type="SAM" id="MobiDB-lite"/>
    </source>
</evidence>
<protein>
    <submittedName>
        <fullName evidence="3">Heme exporter protein D</fullName>
    </submittedName>
</protein>
<feature type="transmembrane region" description="Helical" evidence="2">
    <location>
        <begin position="6"/>
        <end position="28"/>
    </location>
</feature>
<feature type="region of interest" description="Disordered" evidence="1">
    <location>
        <begin position="111"/>
        <end position="156"/>
    </location>
</feature>
<name>A0A7W8EJ00_9ACTN</name>